<proteinExistence type="predicted"/>
<evidence type="ECO:0000313" key="2">
    <source>
        <dbReference type="Proteomes" id="UP001060085"/>
    </source>
</evidence>
<sequence>MYFLAMENEEQYSPCDSFSLIDYNCDDDPSSMLIEAYGESPYDKNAIGYNHSNASSKKTYLSKLFHPSPVFVVLIVSIQNTCLRNVKESSFCLRKIGCQIFLKKGPFDFSKGKEKSVIRFFKLSKNRLSVRVEKPFSLSFGCNCVVDLGCLQNPWWVILILRIVVDFDYSGFCKSSDIDSR</sequence>
<dbReference type="Proteomes" id="UP001060085">
    <property type="component" value="Linkage Group LG07"/>
</dbReference>
<name>A0ACB9ZZL4_CATRO</name>
<reference evidence="2" key="1">
    <citation type="journal article" date="2023" name="Nat. Plants">
        <title>Single-cell RNA sequencing provides a high-resolution roadmap for understanding the multicellular compartmentation of specialized metabolism.</title>
        <authorList>
            <person name="Sun S."/>
            <person name="Shen X."/>
            <person name="Li Y."/>
            <person name="Li Y."/>
            <person name="Wang S."/>
            <person name="Li R."/>
            <person name="Zhang H."/>
            <person name="Shen G."/>
            <person name="Guo B."/>
            <person name="Wei J."/>
            <person name="Xu J."/>
            <person name="St-Pierre B."/>
            <person name="Chen S."/>
            <person name="Sun C."/>
        </authorList>
    </citation>
    <scope>NUCLEOTIDE SEQUENCE [LARGE SCALE GENOMIC DNA]</scope>
</reference>
<comment type="caution">
    <text evidence="1">The sequence shown here is derived from an EMBL/GenBank/DDBJ whole genome shotgun (WGS) entry which is preliminary data.</text>
</comment>
<accession>A0ACB9ZZL4</accession>
<dbReference type="EMBL" id="CM044707">
    <property type="protein sequence ID" value="KAI5653964.1"/>
    <property type="molecule type" value="Genomic_DNA"/>
</dbReference>
<protein>
    <submittedName>
        <fullName evidence="1">Uncharacterized protein</fullName>
    </submittedName>
</protein>
<evidence type="ECO:0000313" key="1">
    <source>
        <dbReference type="EMBL" id="KAI5653964.1"/>
    </source>
</evidence>
<organism evidence="1 2">
    <name type="scientific">Catharanthus roseus</name>
    <name type="common">Madagascar periwinkle</name>
    <name type="synonym">Vinca rosea</name>
    <dbReference type="NCBI Taxonomy" id="4058"/>
    <lineage>
        <taxon>Eukaryota</taxon>
        <taxon>Viridiplantae</taxon>
        <taxon>Streptophyta</taxon>
        <taxon>Embryophyta</taxon>
        <taxon>Tracheophyta</taxon>
        <taxon>Spermatophyta</taxon>
        <taxon>Magnoliopsida</taxon>
        <taxon>eudicotyledons</taxon>
        <taxon>Gunneridae</taxon>
        <taxon>Pentapetalae</taxon>
        <taxon>asterids</taxon>
        <taxon>lamiids</taxon>
        <taxon>Gentianales</taxon>
        <taxon>Apocynaceae</taxon>
        <taxon>Rauvolfioideae</taxon>
        <taxon>Vinceae</taxon>
        <taxon>Catharanthinae</taxon>
        <taxon>Catharanthus</taxon>
    </lineage>
</organism>
<keyword evidence="2" id="KW-1185">Reference proteome</keyword>
<gene>
    <name evidence="1" type="ORF">M9H77_31151</name>
</gene>